<dbReference type="AlphaFoldDB" id="A0A1I6MPJ3"/>
<dbReference type="InterPro" id="IPR035926">
    <property type="entry name" value="NusB-like_sf"/>
</dbReference>
<dbReference type="STRING" id="474950.SAMN05421771_3175"/>
<dbReference type="Pfam" id="PF01189">
    <property type="entry name" value="Methyltr_RsmB-F"/>
    <property type="match status" value="1"/>
</dbReference>
<dbReference type="RefSeq" id="WP_089840470.1">
    <property type="nucleotide sequence ID" value="NZ_FOZL01000001.1"/>
</dbReference>
<feature type="region of interest" description="Disordered" evidence="6">
    <location>
        <begin position="1"/>
        <end position="41"/>
    </location>
</feature>
<feature type="domain" description="SAM-dependent MTase RsmB/NOP-type" evidence="7">
    <location>
        <begin position="263"/>
        <end position="456"/>
    </location>
</feature>
<proteinExistence type="inferred from homology"/>
<name>A0A1I6MPJ3_9BACT</name>
<dbReference type="GO" id="GO:0008173">
    <property type="term" value="F:RNA methyltransferase activity"/>
    <property type="evidence" value="ECO:0007669"/>
    <property type="project" value="InterPro"/>
</dbReference>
<evidence type="ECO:0000256" key="6">
    <source>
        <dbReference type="SAM" id="MobiDB-lite"/>
    </source>
</evidence>
<feature type="binding site" evidence="5">
    <location>
        <position position="318"/>
    </location>
    <ligand>
        <name>S-adenosyl-L-methionine</name>
        <dbReference type="ChEBI" id="CHEBI:59789"/>
    </ligand>
</feature>
<dbReference type="Proteomes" id="UP000199024">
    <property type="component" value="Unassembled WGS sequence"/>
</dbReference>
<evidence type="ECO:0000313" key="9">
    <source>
        <dbReference type="Proteomes" id="UP000199024"/>
    </source>
</evidence>
<dbReference type="Gene3D" id="1.10.940.10">
    <property type="entry name" value="NusB-like"/>
    <property type="match status" value="1"/>
</dbReference>
<dbReference type="InterPro" id="IPR006027">
    <property type="entry name" value="NusB_RsmB_TIM44"/>
</dbReference>
<dbReference type="InterPro" id="IPR049560">
    <property type="entry name" value="MeTrfase_RsmB-F_NOP2_cat"/>
</dbReference>
<accession>A0A1I6MPJ3</accession>
<keyword evidence="4 5" id="KW-0694">RNA-binding</keyword>
<evidence type="ECO:0000313" key="8">
    <source>
        <dbReference type="EMBL" id="SFS17498.1"/>
    </source>
</evidence>
<gene>
    <name evidence="8" type="ORF">SAMN05421771_3175</name>
</gene>
<organism evidence="8 9">
    <name type="scientific">Granulicella pectinivorans</name>
    <dbReference type="NCBI Taxonomy" id="474950"/>
    <lineage>
        <taxon>Bacteria</taxon>
        <taxon>Pseudomonadati</taxon>
        <taxon>Acidobacteriota</taxon>
        <taxon>Terriglobia</taxon>
        <taxon>Terriglobales</taxon>
        <taxon>Acidobacteriaceae</taxon>
        <taxon>Granulicella</taxon>
    </lineage>
</organism>
<dbReference type="Pfam" id="PF01029">
    <property type="entry name" value="NusB"/>
    <property type="match status" value="1"/>
</dbReference>
<dbReference type="InterPro" id="IPR023267">
    <property type="entry name" value="RCMT"/>
</dbReference>
<evidence type="ECO:0000256" key="1">
    <source>
        <dbReference type="ARBA" id="ARBA00022603"/>
    </source>
</evidence>
<evidence type="ECO:0000259" key="7">
    <source>
        <dbReference type="PROSITE" id="PS51686"/>
    </source>
</evidence>
<dbReference type="PROSITE" id="PS51686">
    <property type="entry name" value="SAM_MT_RSMB_NOP"/>
    <property type="match status" value="1"/>
</dbReference>
<feature type="binding site" evidence="5">
    <location>
        <position position="335"/>
    </location>
    <ligand>
        <name>S-adenosyl-L-methionine</name>
        <dbReference type="ChEBI" id="CHEBI:59789"/>
    </ligand>
</feature>
<evidence type="ECO:0000256" key="2">
    <source>
        <dbReference type="ARBA" id="ARBA00022679"/>
    </source>
</evidence>
<dbReference type="PRINTS" id="PR02008">
    <property type="entry name" value="RCMTFAMILY"/>
</dbReference>
<dbReference type="Gene3D" id="3.40.50.150">
    <property type="entry name" value="Vaccinia Virus protein VP39"/>
    <property type="match status" value="1"/>
</dbReference>
<reference evidence="8 9" key="1">
    <citation type="submission" date="2016-10" db="EMBL/GenBank/DDBJ databases">
        <authorList>
            <person name="de Groot N.N."/>
        </authorList>
    </citation>
    <scope>NUCLEOTIDE SEQUENCE [LARGE SCALE GENOMIC DNA]</scope>
    <source>
        <strain evidence="8 9">DSM 21001</strain>
    </source>
</reference>
<dbReference type="PANTHER" id="PTHR22807:SF53">
    <property type="entry name" value="RIBOSOMAL RNA SMALL SUBUNIT METHYLTRANSFERASE B-RELATED"/>
    <property type="match status" value="1"/>
</dbReference>
<keyword evidence="9" id="KW-1185">Reference proteome</keyword>
<dbReference type="InterPro" id="IPR029063">
    <property type="entry name" value="SAM-dependent_MTases_sf"/>
</dbReference>
<dbReference type="PANTHER" id="PTHR22807">
    <property type="entry name" value="NOP2 YEAST -RELATED NOL1/NOP2/FMU SUN DOMAIN-CONTAINING"/>
    <property type="match status" value="1"/>
</dbReference>
<evidence type="ECO:0000256" key="4">
    <source>
        <dbReference type="ARBA" id="ARBA00022884"/>
    </source>
</evidence>
<dbReference type="EMBL" id="FOZL01000001">
    <property type="protein sequence ID" value="SFS17498.1"/>
    <property type="molecule type" value="Genomic_DNA"/>
</dbReference>
<evidence type="ECO:0000256" key="5">
    <source>
        <dbReference type="PROSITE-ProRule" id="PRU01023"/>
    </source>
</evidence>
<dbReference type="CDD" id="cd02440">
    <property type="entry name" value="AdoMet_MTases"/>
    <property type="match status" value="1"/>
</dbReference>
<dbReference type="SUPFAM" id="SSF48013">
    <property type="entry name" value="NusB-like"/>
    <property type="match status" value="1"/>
</dbReference>
<dbReference type="GO" id="GO:0003723">
    <property type="term" value="F:RNA binding"/>
    <property type="evidence" value="ECO:0007669"/>
    <property type="project" value="UniProtKB-UniRule"/>
</dbReference>
<dbReference type="GO" id="GO:0001510">
    <property type="term" value="P:RNA methylation"/>
    <property type="evidence" value="ECO:0007669"/>
    <property type="project" value="InterPro"/>
</dbReference>
<dbReference type="InterPro" id="IPR001678">
    <property type="entry name" value="MeTrfase_RsmB-F_NOP2_dom"/>
</dbReference>
<keyword evidence="2 5" id="KW-0808">Transferase</keyword>
<keyword evidence="1 5" id="KW-0489">Methyltransferase</keyword>
<comment type="similarity">
    <text evidence="5">Belongs to the class I-like SAM-binding methyltransferase superfamily. RsmB/NOP family.</text>
</comment>
<keyword evidence="3 5" id="KW-0949">S-adenosyl-L-methionine</keyword>
<dbReference type="SUPFAM" id="SSF53335">
    <property type="entry name" value="S-adenosyl-L-methionine-dependent methyltransferases"/>
    <property type="match status" value="1"/>
</dbReference>
<evidence type="ECO:0000256" key="3">
    <source>
        <dbReference type="ARBA" id="ARBA00022691"/>
    </source>
</evidence>
<feature type="binding site" evidence="5">
    <location>
        <position position="290"/>
    </location>
    <ligand>
        <name>S-adenosyl-L-methionine</name>
        <dbReference type="ChEBI" id="CHEBI:59789"/>
    </ligand>
</feature>
<feature type="binding site" evidence="5">
    <location>
        <begin position="268"/>
        <end position="274"/>
    </location>
    <ligand>
        <name>S-adenosyl-L-methionine</name>
        <dbReference type="ChEBI" id="CHEBI:59789"/>
    </ligand>
</feature>
<dbReference type="GO" id="GO:0006355">
    <property type="term" value="P:regulation of DNA-templated transcription"/>
    <property type="evidence" value="ECO:0007669"/>
    <property type="project" value="InterPro"/>
</dbReference>
<feature type="active site" description="Nucleophile" evidence="5">
    <location>
        <position position="388"/>
    </location>
</feature>
<protein>
    <submittedName>
        <fullName evidence="8">16S rRNA (Cytosine967-C5)-methyltransferase</fullName>
    </submittedName>
</protein>
<sequence length="456" mass="48664">MKPGKQGSGTREQGAGKKPRQFVKGRPASAGPTRSAAEAQAKVSPARRVAFEILLLVGANKGHSDELLHGVRTEELSEADRNLATALVMGVLRWEIALDARVRVHLQRPDQALPEPVALALRMGAFQLQHMDRIPAHAALSESVELCRAAGHPHATGMVNAILRKVAAAQKPKERIFESVAAFAERLGHPRWMVERWVANYGRDKALKICEADQTEPVAGGVFEALDNGDQGAGKMPQMDDGSRLVAEIAAAAAPAVEGRALRVWDCCAAPGGKTLMLALRTKGEVLASDVSARRLEQMKGRLRRHSYAEGVRTLAVDAAALPASEGEFDLILCDVPCSGTGTLARNPEIRFRMTQEELGRQAGRQREILGAALKRLAPGGRLVYSTCSLEPEENEAVVGTVGDGFRRIPVGEFLGGIPGLKEGGDLSSAVVDGALRTLPGVDGCDGFFAVVVERV</sequence>
<dbReference type="OrthoDB" id="9810297at2"/>